<dbReference type="Proteomes" id="UP000274756">
    <property type="component" value="Unassembled WGS sequence"/>
</dbReference>
<gene>
    <name evidence="1" type="ORF">DME_LOCUS3624</name>
</gene>
<keyword evidence="3" id="KW-1185">Reference proteome</keyword>
<name>A0A0N4UQ36_DRAME</name>
<dbReference type="WBParaSite" id="DME_0001010201-mRNA-1">
    <property type="protein sequence ID" value="DME_0001010201-mRNA-1"/>
    <property type="gene ID" value="DME_0001010201"/>
</dbReference>
<sequence>MDRVQTSVVLFDFHLEECSTLDFGECIMRCIIYKANYKRHRPELLQNDIRSFIRSSITMIIGSSRVTYGYIKSMDLNTAVDLSRT</sequence>
<evidence type="ECO:0000313" key="3">
    <source>
        <dbReference type="Proteomes" id="UP000274756"/>
    </source>
</evidence>
<protein>
    <submittedName>
        <fullName evidence="4">Neur_chan_LBD domain-containing protein</fullName>
    </submittedName>
</protein>
<proteinExistence type="predicted"/>
<reference evidence="1 3" key="2">
    <citation type="submission" date="2018-11" db="EMBL/GenBank/DDBJ databases">
        <authorList>
            <consortium name="Pathogen Informatics"/>
        </authorList>
    </citation>
    <scope>NUCLEOTIDE SEQUENCE [LARGE SCALE GENOMIC DNA]</scope>
</reference>
<evidence type="ECO:0000313" key="1">
    <source>
        <dbReference type="EMBL" id="VDN53651.1"/>
    </source>
</evidence>
<accession>A0A0N4UQ36</accession>
<dbReference type="AlphaFoldDB" id="A0A0N4UQ36"/>
<organism evidence="2 4">
    <name type="scientific">Dracunculus medinensis</name>
    <name type="common">Guinea worm</name>
    <dbReference type="NCBI Taxonomy" id="318479"/>
    <lineage>
        <taxon>Eukaryota</taxon>
        <taxon>Metazoa</taxon>
        <taxon>Ecdysozoa</taxon>
        <taxon>Nematoda</taxon>
        <taxon>Chromadorea</taxon>
        <taxon>Rhabditida</taxon>
        <taxon>Spirurina</taxon>
        <taxon>Dracunculoidea</taxon>
        <taxon>Dracunculidae</taxon>
        <taxon>Dracunculus</taxon>
    </lineage>
</organism>
<reference evidence="4" key="1">
    <citation type="submission" date="2017-02" db="UniProtKB">
        <authorList>
            <consortium name="WormBaseParasite"/>
        </authorList>
    </citation>
    <scope>IDENTIFICATION</scope>
</reference>
<evidence type="ECO:0000313" key="4">
    <source>
        <dbReference type="WBParaSite" id="DME_0001010201-mRNA-1"/>
    </source>
</evidence>
<dbReference type="Proteomes" id="UP000038040">
    <property type="component" value="Unplaced"/>
</dbReference>
<evidence type="ECO:0000313" key="2">
    <source>
        <dbReference type="Proteomes" id="UP000038040"/>
    </source>
</evidence>
<dbReference type="EMBL" id="UYYG01000159">
    <property type="protein sequence ID" value="VDN53651.1"/>
    <property type="molecule type" value="Genomic_DNA"/>
</dbReference>